<proteinExistence type="predicted"/>
<dbReference type="EMBL" id="CAXDID020000329">
    <property type="protein sequence ID" value="CAL6077686.1"/>
    <property type="molecule type" value="Genomic_DNA"/>
</dbReference>
<reference evidence="4 6" key="2">
    <citation type="submission" date="2024-07" db="EMBL/GenBank/DDBJ databases">
        <authorList>
            <person name="Akdeniz Z."/>
        </authorList>
    </citation>
    <scope>NUCLEOTIDE SEQUENCE [LARGE SCALE GENOMIC DNA]</scope>
</reference>
<keyword evidence="1" id="KW-1133">Transmembrane helix</keyword>
<gene>
    <name evidence="2" type="ORF">HINF_LOCUS49454</name>
    <name evidence="4" type="ORF">HINF_LOCUS58144</name>
    <name evidence="5" type="ORF">HINF_LOCUS58542</name>
    <name evidence="3" type="ORF">HINF_LOCUS61054</name>
</gene>
<comment type="caution">
    <text evidence="3">The sequence shown here is derived from an EMBL/GenBank/DDBJ whole genome shotgun (WGS) entry which is preliminary data.</text>
</comment>
<evidence type="ECO:0000313" key="2">
    <source>
        <dbReference type="EMBL" id="CAI9961809.1"/>
    </source>
</evidence>
<name>A0AA86R7Z6_9EUKA</name>
<evidence type="ECO:0000313" key="4">
    <source>
        <dbReference type="EMBL" id="CAL6077259.1"/>
    </source>
</evidence>
<sequence length="173" mass="19661">MTYTDYYTCSQNCYNGDCDSTYNNYSNSYEYACNEGNGNTAYALLLLIVPLVIIFIFTLICSCNKKNREAEQRKTPTRNVVVQPEVQAQKTKVNQNVTGIAPQGQLVTLPNGQVGVFIPLTQQQTNQVRQVQAQQLQAPQFYLPQPIYQTVYRVQEDQTVNNIAMMPRMPNMV</sequence>
<dbReference type="EMBL" id="CATOUU010001123">
    <property type="protein sequence ID" value="CAI9973409.1"/>
    <property type="molecule type" value="Genomic_DNA"/>
</dbReference>
<feature type="transmembrane region" description="Helical" evidence="1">
    <location>
        <begin position="41"/>
        <end position="63"/>
    </location>
</feature>
<keyword evidence="1" id="KW-0812">Transmembrane</keyword>
<evidence type="ECO:0000313" key="3">
    <source>
        <dbReference type="EMBL" id="CAI9973409.1"/>
    </source>
</evidence>
<dbReference type="EMBL" id="CATOUU010000944">
    <property type="protein sequence ID" value="CAI9961809.1"/>
    <property type="molecule type" value="Genomic_DNA"/>
</dbReference>
<protein>
    <submittedName>
        <fullName evidence="4">Hypothetical_protein</fullName>
    </submittedName>
</protein>
<dbReference type="AlphaFoldDB" id="A0AA86R7Z6"/>
<dbReference type="EMBL" id="CAXDID020000325">
    <property type="protein sequence ID" value="CAL6077259.1"/>
    <property type="molecule type" value="Genomic_DNA"/>
</dbReference>
<keyword evidence="6" id="KW-1185">Reference proteome</keyword>
<evidence type="ECO:0000256" key="1">
    <source>
        <dbReference type="SAM" id="Phobius"/>
    </source>
</evidence>
<dbReference type="Proteomes" id="UP001642409">
    <property type="component" value="Unassembled WGS sequence"/>
</dbReference>
<evidence type="ECO:0000313" key="5">
    <source>
        <dbReference type="EMBL" id="CAL6077686.1"/>
    </source>
</evidence>
<evidence type="ECO:0000313" key="6">
    <source>
        <dbReference type="Proteomes" id="UP001642409"/>
    </source>
</evidence>
<keyword evidence="1" id="KW-0472">Membrane</keyword>
<organism evidence="3">
    <name type="scientific">Hexamita inflata</name>
    <dbReference type="NCBI Taxonomy" id="28002"/>
    <lineage>
        <taxon>Eukaryota</taxon>
        <taxon>Metamonada</taxon>
        <taxon>Diplomonadida</taxon>
        <taxon>Hexamitidae</taxon>
        <taxon>Hexamitinae</taxon>
        <taxon>Hexamita</taxon>
    </lineage>
</organism>
<reference evidence="3" key="1">
    <citation type="submission" date="2023-06" db="EMBL/GenBank/DDBJ databases">
        <authorList>
            <person name="Kurt Z."/>
        </authorList>
    </citation>
    <scope>NUCLEOTIDE SEQUENCE</scope>
</reference>
<accession>A0AA86R7Z6</accession>